<reference evidence="17" key="1">
    <citation type="submission" date="2021-01" db="EMBL/GenBank/DDBJ databases">
        <title>A chromosome-scale assembly of European eel, Anguilla anguilla.</title>
        <authorList>
            <person name="Henkel C."/>
            <person name="Jong-Raadsen S.A."/>
            <person name="Dufour S."/>
            <person name="Weltzien F.-A."/>
            <person name="Palstra A.P."/>
            <person name="Pelster B."/>
            <person name="Spaink H.P."/>
            <person name="Van Den Thillart G.E."/>
            <person name="Jansen H."/>
            <person name="Zahm M."/>
            <person name="Klopp C."/>
            <person name="Cedric C."/>
            <person name="Louis A."/>
            <person name="Berthelot C."/>
            <person name="Parey E."/>
            <person name="Roest Crollius H."/>
            <person name="Montfort J."/>
            <person name="Robinson-Rechavi M."/>
            <person name="Bucao C."/>
            <person name="Bouchez O."/>
            <person name="Gislard M."/>
            <person name="Lluch J."/>
            <person name="Milhes M."/>
            <person name="Lampietro C."/>
            <person name="Lopez Roques C."/>
            <person name="Donnadieu C."/>
            <person name="Braasch I."/>
            <person name="Desvignes T."/>
            <person name="Postlethwait J."/>
            <person name="Bobe J."/>
            <person name="Guiguen Y."/>
            <person name="Dirks R."/>
        </authorList>
    </citation>
    <scope>NUCLEOTIDE SEQUENCE</scope>
    <source>
        <strain evidence="17">Tag_6206</strain>
        <tissue evidence="17">Liver</tissue>
    </source>
</reference>
<keyword evidence="6" id="KW-0789">Thiol protease inhibitor</keyword>
<dbReference type="SMART" id="SM00645">
    <property type="entry name" value="Pept_C1"/>
    <property type="match status" value="1"/>
</dbReference>
<evidence type="ECO:0000256" key="13">
    <source>
        <dbReference type="ARBA" id="ARBA00053917"/>
    </source>
</evidence>
<proteinExistence type="inferred from homology"/>
<comment type="subcellular location">
    <subcellularLocation>
        <location evidence="1">Vacuole</location>
    </subcellularLocation>
</comment>
<dbReference type="InterPro" id="IPR025661">
    <property type="entry name" value="Pept_asp_AS"/>
</dbReference>
<evidence type="ECO:0000256" key="14">
    <source>
        <dbReference type="ARBA" id="ARBA00074892"/>
    </source>
</evidence>
<sequence length="361" mass="40140">MLGGYLWASEREGAAQLRSLTLYFPLKISRMLLCGTVLLLLASALAYTPESLSLDSEWESWKTTHRKEYNGLGEEAIRRAVWEKNMLLIDAHNREYELGMHSYELGMNHLGDMTTEEVVEKMTGLEVPLLRDSNSTFIPDLSKRRLPKYVDYRKLGYVTPIKNQGSCGSCWAFSSAGALEGQLMKTTGQLVSLSPQNLVDCVTENSGCGGGYMTNAFNYVKDNQGIDSEDSYPYVGEDGQCAYNKSGKAAECRGYKVIPEGNEHALQVAVAKVGPVSVGIDASLYSFQFYKRGVYYDQNCNKDDINHAVLAVGYGVTGKGKKYWIVKNSWGEDWGNKGYIQMARNRNNFCGIANLASFPIM</sequence>
<dbReference type="Proteomes" id="UP001044222">
    <property type="component" value="Unassembled WGS sequence"/>
</dbReference>
<dbReference type="AlphaFoldDB" id="A0A9D3S6F6"/>
<keyword evidence="5" id="KW-0646">Protease inhibitor</keyword>
<protein>
    <recommendedName>
        <fullName evidence="14">Cystein proteinase inhibitor protein salarin</fullName>
    </recommendedName>
</protein>
<keyword evidence="4" id="KW-0645">Protease</keyword>
<dbReference type="PROSITE" id="PS00640">
    <property type="entry name" value="THIOL_PROTEASE_ASN"/>
    <property type="match status" value="1"/>
</dbReference>
<dbReference type="InterPro" id="IPR038765">
    <property type="entry name" value="Papain-like_cys_pep_sf"/>
</dbReference>
<dbReference type="EMBL" id="JAFIRN010000001">
    <property type="protein sequence ID" value="KAG5856543.1"/>
    <property type="molecule type" value="Genomic_DNA"/>
</dbReference>
<dbReference type="InterPro" id="IPR039417">
    <property type="entry name" value="Peptidase_C1A_papain-like"/>
</dbReference>
<evidence type="ECO:0000256" key="9">
    <source>
        <dbReference type="ARBA" id="ARBA00022807"/>
    </source>
</evidence>
<dbReference type="PROSITE" id="PS00639">
    <property type="entry name" value="THIOL_PROTEASE_HIS"/>
    <property type="match status" value="1"/>
</dbReference>
<evidence type="ECO:0000313" key="17">
    <source>
        <dbReference type="EMBL" id="KAG5856543.1"/>
    </source>
</evidence>
<comment type="caution">
    <text evidence="17">The sequence shown here is derived from an EMBL/GenBank/DDBJ whole genome shotgun (WGS) entry which is preliminary data.</text>
</comment>
<dbReference type="Pfam" id="PF08246">
    <property type="entry name" value="Inhibitor_I29"/>
    <property type="match status" value="1"/>
</dbReference>
<evidence type="ECO:0000313" key="18">
    <source>
        <dbReference type="Proteomes" id="UP001044222"/>
    </source>
</evidence>
<dbReference type="PROSITE" id="PS00139">
    <property type="entry name" value="THIOL_PROTEASE_CYS"/>
    <property type="match status" value="1"/>
</dbReference>
<keyword evidence="11" id="KW-1015">Disulfide bond</keyword>
<gene>
    <name evidence="17" type="ORF">ANANG_G00009050</name>
</gene>
<dbReference type="CDD" id="cd02248">
    <property type="entry name" value="Peptidase_C1A"/>
    <property type="match status" value="1"/>
</dbReference>
<keyword evidence="7" id="KW-0732">Signal</keyword>
<evidence type="ECO:0000259" key="16">
    <source>
        <dbReference type="SMART" id="SM00848"/>
    </source>
</evidence>
<dbReference type="SUPFAM" id="SSF54001">
    <property type="entry name" value="Cysteine proteinases"/>
    <property type="match status" value="1"/>
</dbReference>
<dbReference type="Pfam" id="PF00112">
    <property type="entry name" value="Peptidase_C1"/>
    <property type="match status" value="1"/>
</dbReference>
<feature type="domain" description="Cathepsin propeptide inhibitor" evidence="16">
    <location>
        <begin position="58"/>
        <end position="118"/>
    </location>
</feature>
<evidence type="ECO:0000256" key="4">
    <source>
        <dbReference type="ARBA" id="ARBA00022670"/>
    </source>
</evidence>
<evidence type="ECO:0000256" key="7">
    <source>
        <dbReference type="ARBA" id="ARBA00022729"/>
    </source>
</evidence>
<organism evidence="17 18">
    <name type="scientific">Anguilla anguilla</name>
    <name type="common">European freshwater eel</name>
    <name type="synonym">Muraena anguilla</name>
    <dbReference type="NCBI Taxonomy" id="7936"/>
    <lineage>
        <taxon>Eukaryota</taxon>
        <taxon>Metazoa</taxon>
        <taxon>Chordata</taxon>
        <taxon>Craniata</taxon>
        <taxon>Vertebrata</taxon>
        <taxon>Euteleostomi</taxon>
        <taxon>Actinopterygii</taxon>
        <taxon>Neopterygii</taxon>
        <taxon>Teleostei</taxon>
        <taxon>Anguilliformes</taxon>
        <taxon>Anguillidae</taxon>
        <taxon>Anguilla</taxon>
    </lineage>
</organism>
<dbReference type="InterPro" id="IPR013201">
    <property type="entry name" value="Prot_inhib_I29"/>
</dbReference>
<keyword evidence="18" id="KW-1185">Reference proteome</keyword>
<dbReference type="SMART" id="SM00848">
    <property type="entry name" value="Inhibitor_I29"/>
    <property type="match status" value="1"/>
</dbReference>
<comment type="function">
    <text evidence="13">Inhibits papain and ficin (cysteine proteinases) but not trypsin (a serine proteinase).</text>
</comment>
<evidence type="ECO:0000256" key="10">
    <source>
        <dbReference type="ARBA" id="ARBA00023145"/>
    </source>
</evidence>
<dbReference type="GO" id="GO:0004869">
    <property type="term" value="F:cysteine-type endopeptidase inhibitor activity"/>
    <property type="evidence" value="ECO:0007669"/>
    <property type="project" value="UniProtKB-KW"/>
</dbReference>
<dbReference type="PRINTS" id="PR00705">
    <property type="entry name" value="PAPAIN"/>
</dbReference>
<evidence type="ECO:0000256" key="2">
    <source>
        <dbReference type="ARBA" id="ARBA00008455"/>
    </source>
</evidence>
<dbReference type="InterPro" id="IPR000668">
    <property type="entry name" value="Peptidase_C1A_C"/>
</dbReference>
<dbReference type="InterPro" id="IPR000169">
    <property type="entry name" value="Pept_cys_AS"/>
</dbReference>
<feature type="domain" description="Peptidase C1A papain C-terminal" evidence="15">
    <location>
        <begin position="146"/>
        <end position="360"/>
    </location>
</feature>
<keyword evidence="10" id="KW-0865">Zymogen</keyword>
<keyword evidence="3" id="KW-0926">Vacuole</keyword>
<dbReference type="GO" id="GO:0005773">
    <property type="term" value="C:vacuole"/>
    <property type="evidence" value="ECO:0007669"/>
    <property type="project" value="UniProtKB-SubCell"/>
</dbReference>
<evidence type="ECO:0000256" key="8">
    <source>
        <dbReference type="ARBA" id="ARBA00022801"/>
    </source>
</evidence>
<dbReference type="FunFam" id="1.10.287.2250:FF:000003">
    <property type="entry name" value="Cathepsin L"/>
    <property type="match status" value="1"/>
</dbReference>
<dbReference type="GO" id="GO:0008234">
    <property type="term" value="F:cysteine-type peptidase activity"/>
    <property type="evidence" value="ECO:0007669"/>
    <property type="project" value="UniProtKB-KW"/>
</dbReference>
<keyword evidence="9" id="KW-0788">Thiol protease</keyword>
<dbReference type="PANTHER" id="PTHR12411">
    <property type="entry name" value="CYSTEINE PROTEASE FAMILY C1-RELATED"/>
    <property type="match status" value="1"/>
</dbReference>
<evidence type="ECO:0000259" key="15">
    <source>
        <dbReference type="SMART" id="SM00645"/>
    </source>
</evidence>
<name>A0A9D3S6F6_ANGAN</name>
<accession>A0A9D3S6F6</accession>
<dbReference type="InterPro" id="IPR013128">
    <property type="entry name" value="Peptidase_C1A"/>
</dbReference>
<comment type="similarity">
    <text evidence="2">Belongs to the peptidase C1 family.</text>
</comment>
<evidence type="ECO:0000256" key="11">
    <source>
        <dbReference type="ARBA" id="ARBA00023157"/>
    </source>
</evidence>
<keyword evidence="8" id="KW-0378">Hydrolase</keyword>
<keyword evidence="12" id="KW-0325">Glycoprotein</keyword>
<evidence type="ECO:0000256" key="1">
    <source>
        <dbReference type="ARBA" id="ARBA00004116"/>
    </source>
</evidence>
<dbReference type="GO" id="GO:0006508">
    <property type="term" value="P:proteolysis"/>
    <property type="evidence" value="ECO:0007669"/>
    <property type="project" value="UniProtKB-KW"/>
</dbReference>
<dbReference type="Gene3D" id="3.90.70.10">
    <property type="entry name" value="Cysteine proteinases"/>
    <property type="match status" value="1"/>
</dbReference>
<evidence type="ECO:0000256" key="12">
    <source>
        <dbReference type="ARBA" id="ARBA00023180"/>
    </source>
</evidence>
<evidence type="ECO:0000256" key="3">
    <source>
        <dbReference type="ARBA" id="ARBA00022554"/>
    </source>
</evidence>
<dbReference type="GO" id="GO:0005615">
    <property type="term" value="C:extracellular space"/>
    <property type="evidence" value="ECO:0007669"/>
    <property type="project" value="UniProtKB-ARBA"/>
</dbReference>
<dbReference type="FunFam" id="3.90.70.10:FF:000006">
    <property type="entry name" value="Cathepsin S"/>
    <property type="match status" value="1"/>
</dbReference>
<evidence type="ECO:0000256" key="5">
    <source>
        <dbReference type="ARBA" id="ARBA00022690"/>
    </source>
</evidence>
<evidence type="ECO:0000256" key="6">
    <source>
        <dbReference type="ARBA" id="ARBA00022704"/>
    </source>
</evidence>
<dbReference type="InterPro" id="IPR025660">
    <property type="entry name" value="Pept_his_AS"/>
</dbReference>